<reference evidence="3 4" key="1">
    <citation type="journal article" date="2008" name="Nature">
        <title>The genome of the model beetle and pest Tribolium castaneum.</title>
        <authorList>
            <consortium name="Tribolium Genome Sequencing Consortium"/>
            <person name="Richards S."/>
            <person name="Gibbs R.A."/>
            <person name="Weinstock G.M."/>
            <person name="Brown S.J."/>
            <person name="Denell R."/>
            <person name="Beeman R.W."/>
            <person name="Gibbs R."/>
            <person name="Beeman R.W."/>
            <person name="Brown S.J."/>
            <person name="Bucher G."/>
            <person name="Friedrich M."/>
            <person name="Grimmelikhuijzen C.J."/>
            <person name="Klingler M."/>
            <person name="Lorenzen M."/>
            <person name="Richards S."/>
            <person name="Roth S."/>
            <person name="Schroder R."/>
            <person name="Tautz D."/>
            <person name="Zdobnov E.M."/>
            <person name="Muzny D."/>
            <person name="Gibbs R.A."/>
            <person name="Weinstock G.M."/>
            <person name="Attaway T."/>
            <person name="Bell S."/>
            <person name="Buhay C.J."/>
            <person name="Chandrabose M.N."/>
            <person name="Chavez D."/>
            <person name="Clerk-Blankenburg K.P."/>
            <person name="Cree A."/>
            <person name="Dao M."/>
            <person name="Davis C."/>
            <person name="Chacko J."/>
            <person name="Dinh H."/>
            <person name="Dugan-Rocha S."/>
            <person name="Fowler G."/>
            <person name="Garner T.T."/>
            <person name="Garnes J."/>
            <person name="Gnirke A."/>
            <person name="Hawes A."/>
            <person name="Hernandez J."/>
            <person name="Hines S."/>
            <person name="Holder M."/>
            <person name="Hume J."/>
            <person name="Jhangiani S.N."/>
            <person name="Joshi V."/>
            <person name="Khan Z.M."/>
            <person name="Jackson L."/>
            <person name="Kovar C."/>
            <person name="Kowis A."/>
            <person name="Lee S."/>
            <person name="Lewis L.R."/>
            <person name="Margolis J."/>
            <person name="Morgan M."/>
            <person name="Nazareth L.V."/>
            <person name="Nguyen N."/>
            <person name="Okwuonu G."/>
            <person name="Parker D."/>
            <person name="Richards S."/>
            <person name="Ruiz S.J."/>
            <person name="Santibanez J."/>
            <person name="Savard J."/>
            <person name="Scherer S.E."/>
            <person name="Schneider B."/>
            <person name="Sodergren E."/>
            <person name="Tautz D."/>
            <person name="Vattahil S."/>
            <person name="Villasana D."/>
            <person name="White C.S."/>
            <person name="Wright R."/>
            <person name="Park Y."/>
            <person name="Beeman R.W."/>
            <person name="Lord J."/>
            <person name="Oppert B."/>
            <person name="Lorenzen M."/>
            <person name="Brown S."/>
            <person name="Wang L."/>
            <person name="Savard J."/>
            <person name="Tautz D."/>
            <person name="Richards S."/>
            <person name="Weinstock G."/>
            <person name="Gibbs R.A."/>
            <person name="Liu Y."/>
            <person name="Worley K."/>
            <person name="Weinstock G."/>
            <person name="Elsik C.G."/>
            <person name="Reese J.T."/>
            <person name="Elhaik E."/>
            <person name="Landan G."/>
            <person name="Graur D."/>
            <person name="Arensburger P."/>
            <person name="Atkinson P."/>
            <person name="Beeman R.W."/>
            <person name="Beidler J."/>
            <person name="Brown S.J."/>
            <person name="Demuth J.P."/>
            <person name="Drury D.W."/>
            <person name="Du Y.Z."/>
            <person name="Fujiwara H."/>
            <person name="Lorenzen M."/>
            <person name="Maselli V."/>
            <person name="Osanai M."/>
            <person name="Park Y."/>
            <person name="Robertson H.M."/>
            <person name="Tu Z."/>
            <person name="Wang J.J."/>
            <person name="Wang S."/>
            <person name="Richards S."/>
            <person name="Song H."/>
            <person name="Zhang L."/>
            <person name="Sodergren E."/>
            <person name="Werner D."/>
            <person name="Stanke M."/>
            <person name="Morgenstern B."/>
            <person name="Solovyev V."/>
            <person name="Kosarev P."/>
            <person name="Brown G."/>
            <person name="Chen H.C."/>
            <person name="Ermolaeva O."/>
            <person name="Hlavina W."/>
            <person name="Kapustin Y."/>
            <person name="Kiryutin B."/>
            <person name="Kitts P."/>
            <person name="Maglott D."/>
            <person name="Pruitt K."/>
            <person name="Sapojnikov V."/>
            <person name="Souvorov A."/>
            <person name="Mackey A.J."/>
            <person name="Waterhouse R.M."/>
            <person name="Wyder S."/>
            <person name="Zdobnov E.M."/>
            <person name="Zdobnov E.M."/>
            <person name="Wyder S."/>
            <person name="Kriventseva E.V."/>
            <person name="Kadowaki T."/>
            <person name="Bork P."/>
            <person name="Aranda M."/>
            <person name="Bao R."/>
            <person name="Beermann A."/>
            <person name="Berns N."/>
            <person name="Bolognesi R."/>
            <person name="Bonneton F."/>
            <person name="Bopp D."/>
            <person name="Brown S.J."/>
            <person name="Bucher G."/>
            <person name="Butts T."/>
            <person name="Chaumot A."/>
            <person name="Denell R.E."/>
            <person name="Ferrier D.E."/>
            <person name="Friedrich M."/>
            <person name="Gordon C.M."/>
            <person name="Jindra M."/>
            <person name="Klingler M."/>
            <person name="Lan Q."/>
            <person name="Lattorff H.M."/>
            <person name="Laudet V."/>
            <person name="von Levetsow C."/>
            <person name="Liu Z."/>
            <person name="Lutz R."/>
            <person name="Lynch J.A."/>
            <person name="da Fonseca R.N."/>
            <person name="Posnien N."/>
            <person name="Reuter R."/>
            <person name="Roth S."/>
            <person name="Savard J."/>
            <person name="Schinko J.B."/>
            <person name="Schmitt C."/>
            <person name="Schoppmeier M."/>
            <person name="Schroder R."/>
            <person name="Shippy T.D."/>
            <person name="Simonnet F."/>
            <person name="Marques-Souza H."/>
            <person name="Tautz D."/>
            <person name="Tomoyasu Y."/>
            <person name="Trauner J."/>
            <person name="Van der Zee M."/>
            <person name="Vervoort M."/>
            <person name="Wittkopp N."/>
            <person name="Wimmer E.A."/>
            <person name="Yang X."/>
            <person name="Jones A.K."/>
            <person name="Sattelle D.B."/>
            <person name="Ebert P.R."/>
            <person name="Nelson D."/>
            <person name="Scott J.G."/>
            <person name="Beeman R.W."/>
            <person name="Muthukrishnan S."/>
            <person name="Kramer K.J."/>
            <person name="Arakane Y."/>
            <person name="Beeman R.W."/>
            <person name="Zhu Q."/>
            <person name="Hogenkamp D."/>
            <person name="Dixit R."/>
            <person name="Oppert B."/>
            <person name="Jiang H."/>
            <person name="Zou Z."/>
            <person name="Marshall J."/>
            <person name="Elpidina E."/>
            <person name="Vinokurov K."/>
            <person name="Oppert C."/>
            <person name="Zou Z."/>
            <person name="Evans J."/>
            <person name="Lu Z."/>
            <person name="Zhao P."/>
            <person name="Sumathipala N."/>
            <person name="Altincicek B."/>
            <person name="Vilcinskas A."/>
            <person name="Williams M."/>
            <person name="Hultmark D."/>
            <person name="Hetru C."/>
            <person name="Jiang H."/>
            <person name="Grimmelikhuijzen C.J."/>
            <person name="Hauser F."/>
            <person name="Cazzamali G."/>
            <person name="Williamson M."/>
            <person name="Park Y."/>
            <person name="Li B."/>
            <person name="Tanaka Y."/>
            <person name="Predel R."/>
            <person name="Neupert S."/>
            <person name="Schachtner J."/>
            <person name="Verleyen P."/>
            <person name="Raible F."/>
            <person name="Bork P."/>
            <person name="Friedrich M."/>
            <person name="Walden K.K."/>
            <person name="Robertson H.M."/>
            <person name="Angeli S."/>
            <person name="Foret S."/>
            <person name="Bucher G."/>
            <person name="Schuetz S."/>
            <person name="Maleszka R."/>
            <person name="Wimmer E.A."/>
            <person name="Beeman R.W."/>
            <person name="Lorenzen M."/>
            <person name="Tomoyasu Y."/>
            <person name="Miller S.C."/>
            <person name="Grossmann D."/>
            <person name="Bucher G."/>
        </authorList>
    </citation>
    <scope>NUCLEOTIDE SEQUENCE [LARGE SCALE GENOMIC DNA]</scope>
    <source>
        <strain evidence="3 4">Georgia GA2</strain>
    </source>
</reference>
<feature type="region of interest" description="Disordered" evidence="1">
    <location>
        <begin position="284"/>
        <end position="304"/>
    </location>
</feature>
<feature type="compositionally biased region" description="Polar residues" evidence="1">
    <location>
        <begin position="81"/>
        <end position="91"/>
    </location>
</feature>
<dbReference type="InParanoid" id="A0A139WE55"/>
<dbReference type="OrthoDB" id="6781129at2759"/>
<evidence type="ECO:0000256" key="1">
    <source>
        <dbReference type="SAM" id="MobiDB-lite"/>
    </source>
</evidence>
<organism evidence="3 4">
    <name type="scientific">Tribolium castaneum</name>
    <name type="common">Red flour beetle</name>
    <dbReference type="NCBI Taxonomy" id="7070"/>
    <lineage>
        <taxon>Eukaryota</taxon>
        <taxon>Metazoa</taxon>
        <taxon>Ecdysozoa</taxon>
        <taxon>Arthropoda</taxon>
        <taxon>Hexapoda</taxon>
        <taxon>Insecta</taxon>
        <taxon>Pterygota</taxon>
        <taxon>Neoptera</taxon>
        <taxon>Endopterygota</taxon>
        <taxon>Coleoptera</taxon>
        <taxon>Polyphaga</taxon>
        <taxon>Cucujiformia</taxon>
        <taxon>Tenebrionidae</taxon>
        <taxon>Tenebrionidae incertae sedis</taxon>
        <taxon>Tribolium</taxon>
    </lineage>
</organism>
<proteinExistence type="predicted"/>
<name>A0A139WE55_TRICA</name>
<dbReference type="AlphaFoldDB" id="A0A139WE55"/>
<reference evidence="3 4" key="2">
    <citation type="journal article" date="2010" name="Nucleic Acids Res.">
        <title>BeetleBase in 2010: revisions to provide comprehensive genomic information for Tribolium castaneum.</title>
        <authorList>
            <person name="Kim H.S."/>
            <person name="Murphy T."/>
            <person name="Xia J."/>
            <person name="Caragea D."/>
            <person name="Park Y."/>
            <person name="Beeman R.W."/>
            <person name="Lorenzen M.D."/>
            <person name="Butcher S."/>
            <person name="Manak J.R."/>
            <person name="Brown S.J."/>
        </authorList>
    </citation>
    <scope>GENOME REANNOTATION</scope>
    <source>
        <strain evidence="3 4">Georgia GA2</strain>
    </source>
</reference>
<keyword evidence="2" id="KW-0732">Signal</keyword>
<feature type="compositionally biased region" description="Basic and acidic residues" evidence="1">
    <location>
        <begin position="524"/>
        <end position="533"/>
    </location>
</feature>
<evidence type="ECO:0000313" key="4">
    <source>
        <dbReference type="Proteomes" id="UP000007266"/>
    </source>
</evidence>
<feature type="signal peptide" evidence="2">
    <location>
        <begin position="1"/>
        <end position="17"/>
    </location>
</feature>
<dbReference type="KEGG" id="tca:103313871"/>
<feature type="chain" id="PRO_5007299723" evidence="2">
    <location>
        <begin position="18"/>
        <end position="644"/>
    </location>
</feature>
<protein>
    <submittedName>
        <fullName evidence="3">Uncharacterized protein</fullName>
    </submittedName>
</protein>
<sequence>MNKIVCVFVMCVSLAKSQINLEYKPVRPFYHPKPGSTLGQIVPPGKPWPDNAQNVSLEDRFKETTSTSSTPDYNKPGDGEQTFQPTPSTGVTLDYKPSRPPFHPNPGSTLGQVVPPGQPWPDKPDGYHNFSQSKPGITLENKMKDTVATTEQPGTTVFSLEYKPNRPPHHPNPGSILGQIVPPGQPWPDKPEGYQNFSQLSPELSTSTITLENKIQDAATTSNKPSISLEYQPNRPSFHPSPGTVLGQIIPPGQPWPDKPENFTQSLPESSTSTINLENKIQETVTTTNKPNTSLENQPNRPTFQPSPGTILGQIIPPGQPWPDRLEGYQNFSQTRPTGFVWETESPDNETTKPEPVPVTTLAPNQTRNNFEEKIKDIVSIFWQPEANVTSPGSEPSSLDQEQPVGSDMEITKPGLPTTTSTQKQANNFEDTIKDTVFALGMPGPLNPGDKVLSEKPSEFSENETAKPSSSTTSQANSFEDSIKVTISILIPESQYKSNKIETTTREIEHSPGTKTSDQVFSEKPTEVSDREAAKPRLDITSTSTTRQMNGFEDSVKDTVSILTPEWKIATSDNILTEGHLYTSAPLIEPKSTTVVPPKKKLSINHQRSKPRRGYMKATVPVESPFVFVPLDWLPPAPSFFSFK</sequence>
<feature type="region of interest" description="Disordered" evidence="1">
    <location>
        <begin position="445"/>
        <end position="478"/>
    </location>
</feature>
<evidence type="ECO:0000256" key="2">
    <source>
        <dbReference type="SAM" id="SignalP"/>
    </source>
</evidence>
<gene>
    <name evidence="3" type="primary">AUGUSTUS-3.0.2_33997</name>
    <name evidence="3" type="ORF">TcasGA2_TC033997</name>
</gene>
<feature type="compositionally biased region" description="Basic and acidic residues" evidence="1">
    <location>
        <begin position="502"/>
        <end position="512"/>
    </location>
</feature>
<accession>A0A139WE55</accession>
<feature type="compositionally biased region" description="Polar residues" evidence="1">
    <location>
        <begin position="466"/>
        <end position="478"/>
    </location>
</feature>
<keyword evidence="4" id="KW-1185">Reference proteome</keyword>
<dbReference type="Proteomes" id="UP000007266">
    <property type="component" value="Linkage group 8"/>
</dbReference>
<feature type="region of interest" description="Disordered" evidence="1">
    <location>
        <begin position="387"/>
        <end position="425"/>
    </location>
</feature>
<feature type="region of interest" description="Disordered" evidence="1">
    <location>
        <begin position="502"/>
        <end position="533"/>
    </location>
</feature>
<feature type="compositionally biased region" description="Polar residues" evidence="1">
    <location>
        <begin position="387"/>
        <end position="401"/>
    </location>
</feature>
<feature type="region of interest" description="Disordered" evidence="1">
    <location>
        <begin position="61"/>
        <end position="112"/>
    </location>
</feature>
<dbReference type="EMBL" id="KQ971357">
    <property type="protein sequence ID" value="KYB26147.1"/>
    <property type="molecule type" value="Genomic_DNA"/>
</dbReference>
<evidence type="ECO:0000313" key="3">
    <source>
        <dbReference type="EMBL" id="KYB26147.1"/>
    </source>
</evidence>